<evidence type="ECO:0000313" key="7">
    <source>
        <dbReference type="EMBL" id="KAA1159454.1"/>
    </source>
</evidence>
<dbReference type="InterPro" id="IPR003772">
    <property type="entry name" value="YceD"/>
</dbReference>
<keyword evidence="10" id="KW-1185">Reference proteome</keyword>
<evidence type="ECO:0000256" key="5">
    <source>
        <dbReference type="ARBA" id="ARBA00031841"/>
    </source>
</evidence>
<evidence type="ECO:0000256" key="2">
    <source>
        <dbReference type="ARBA" id="ARBA00010740"/>
    </source>
</evidence>
<dbReference type="EMBL" id="SEUK01000051">
    <property type="protein sequence ID" value="KAA1159454.1"/>
    <property type="molecule type" value="Genomic_DNA"/>
</dbReference>
<dbReference type="OrthoDB" id="9786771at2"/>
<dbReference type="Proteomes" id="UP000324162">
    <property type="component" value="Unassembled WGS sequence"/>
</dbReference>
<dbReference type="EMBL" id="SEUJ01000074">
    <property type="protein sequence ID" value="KAA1152911.1"/>
    <property type="molecule type" value="Genomic_DNA"/>
</dbReference>
<evidence type="ECO:0000256" key="4">
    <source>
        <dbReference type="ARBA" id="ARBA00022517"/>
    </source>
</evidence>
<dbReference type="RefSeq" id="WP_007375269.1">
    <property type="nucleotide sequence ID" value="NZ_JBBMQV010000002.1"/>
</dbReference>
<evidence type="ECO:0000313" key="10">
    <source>
        <dbReference type="Proteomes" id="UP000322915"/>
    </source>
</evidence>
<gene>
    <name evidence="6" type="primary">yceD</name>
    <name evidence="8" type="ORF">DC53_13785</name>
    <name evidence="7" type="ORF">EU508_12890</name>
    <name evidence="6" type="ORF">EU509_14360</name>
</gene>
<reference evidence="10 11" key="2">
    <citation type="submission" date="2019-01" db="EMBL/GenBank/DDBJ databases">
        <title>Genome sequences of marine Pseudoalteromonas species.</title>
        <authorList>
            <person name="Boraston A.B."/>
            <person name="Hehemann J.-H."/>
            <person name="Vickers C.J."/>
            <person name="Salama-Alber O."/>
            <person name="Abe K."/>
            <person name="Hettle A.J."/>
        </authorList>
    </citation>
    <scope>NUCLEOTIDE SEQUENCE [LARGE SCALE GENOMIC DNA]</scope>
    <source>
        <strain evidence="7 11">PS42</strain>
        <strain evidence="6 10">PS47</strain>
    </source>
</reference>
<dbReference type="Proteomes" id="UP000027154">
    <property type="component" value="Unassembled WGS sequence"/>
</dbReference>
<keyword evidence="4" id="KW-0690">Ribosome biogenesis</keyword>
<accession>A0A063KKS0</accession>
<dbReference type="AlphaFoldDB" id="A0A063KKS0"/>
<dbReference type="Pfam" id="PF02620">
    <property type="entry name" value="YceD"/>
    <property type="match status" value="1"/>
</dbReference>
<protein>
    <recommendedName>
        <fullName evidence="3">Large ribosomal RNA subunit accumulation protein YceD</fullName>
    </recommendedName>
    <alternativeName>
        <fullName evidence="5">23S rRNA accumulation protein YceD</fullName>
    </alternativeName>
</protein>
<name>A0A063KKS0_9GAMM</name>
<dbReference type="Proteomes" id="UP000322915">
    <property type="component" value="Unassembled WGS sequence"/>
</dbReference>
<dbReference type="PANTHER" id="PTHR38099:SF1">
    <property type="entry name" value="LARGE RIBOSOMAL RNA SUBUNIT ACCUMULATION PROTEIN YCED"/>
    <property type="match status" value="1"/>
</dbReference>
<comment type="function">
    <text evidence="1">Plays a role in synthesis, processing and/or stability of 23S rRNA.</text>
</comment>
<dbReference type="GeneID" id="88775058"/>
<evidence type="ECO:0000313" key="6">
    <source>
        <dbReference type="EMBL" id="KAA1152911.1"/>
    </source>
</evidence>
<evidence type="ECO:0000256" key="3">
    <source>
        <dbReference type="ARBA" id="ARBA00015716"/>
    </source>
</evidence>
<dbReference type="PANTHER" id="PTHR38099">
    <property type="entry name" value="LARGE RIBOSOMAL RNA SUBUNIT ACCUMULATION PROTEIN YCED"/>
    <property type="match status" value="1"/>
</dbReference>
<comment type="caution">
    <text evidence="8">The sequence shown here is derived from an EMBL/GenBank/DDBJ whole genome shotgun (WGS) entry which is preliminary data.</text>
</comment>
<organism evidence="8 9">
    <name type="scientific">Pseudoalteromonas fuliginea</name>
    <dbReference type="NCBI Taxonomy" id="1872678"/>
    <lineage>
        <taxon>Bacteria</taxon>
        <taxon>Pseudomonadati</taxon>
        <taxon>Pseudomonadota</taxon>
        <taxon>Gammaproteobacteria</taxon>
        <taxon>Alteromonadales</taxon>
        <taxon>Pseudoalteromonadaceae</taxon>
        <taxon>Pseudoalteromonas</taxon>
    </lineage>
</organism>
<dbReference type="NCBIfam" id="NF008395">
    <property type="entry name" value="PRK11193.1"/>
    <property type="match status" value="1"/>
</dbReference>
<evidence type="ECO:0000256" key="1">
    <source>
        <dbReference type="ARBA" id="ARBA00002868"/>
    </source>
</evidence>
<reference evidence="8 9" key="1">
    <citation type="submission" date="2014-04" db="EMBL/GenBank/DDBJ databases">
        <title>Pseudoalteromonas galatheae sp. nov., isolated from a deep-sea polychaete near Canal Concepcion, Chile.</title>
        <authorList>
            <person name="Machado H.R."/>
            <person name="Gram L."/>
            <person name="Vynne N.G."/>
        </authorList>
    </citation>
    <scope>NUCLEOTIDE SEQUENCE [LARGE SCALE GENOMIC DNA]</scope>
    <source>
        <strain evidence="8 9">KMM216</strain>
    </source>
</reference>
<evidence type="ECO:0000313" key="9">
    <source>
        <dbReference type="Proteomes" id="UP000027154"/>
    </source>
</evidence>
<comment type="similarity">
    <text evidence="2">Belongs to the DUF177 domain family.</text>
</comment>
<dbReference type="GO" id="GO:0042254">
    <property type="term" value="P:ribosome biogenesis"/>
    <property type="evidence" value="ECO:0007669"/>
    <property type="project" value="UniProtKB-KW"/>
</dbReference>
<dbReference type="InterPro" id="IPR039255">
    <property type="entry name" value="YceD_bac"/>
</dbReference>
<sequence length="174" mass="19286">MQKVKIPITLHPGKAAQHRLKYDGIVPLEKLTRLEKVVQEEVGEIAVKIHCKNDDQGFAVIRGNLSTHVTVICQRCNGDLGLDLVQDFAYSPVGEDTELDIFPEDYDEVALDENGEVNVFDLIEDELILAIPLVATHNEASCSYSAKPASFGVLKAEDDKPNPFDILKQLKKDS</sequence>
<dbReference type="GO" id="GO:0005829">
    <property type="term" value="C:cytosol"/>
    <property type="evidence" value="ECO:0007669"/>
    <property type="project" value="TreeGrafter"/>
</dbReference>
<proteinExistence type="inferred from homology"/>
<evidence type="ECO:0000313" key="8">
    <source>
        <dbReference type="EMBL" id="KDC50064.1"/>
    </source>
</evidence>
<dbReference type="EMBL" id="JJNZ01000047">
    <property type="protein sequence ID" value="KDC50064.1"/>
    <property type="molecule type" value="Genomic_DNA"/>
</dbReference>
<evidence type="ECO:0000313" key="11">
    <source>
        <dbReference type="Proteomes" id="UP000324162"/>
    </source>
</evidence>